<evidence type="ECO:0000256" key="3">
    <source>
        <dbReference type="ARBA" id="ARBA00022452"/>
    </source>
</evidence>
<dbReference type="SUPFAM" id="SSF56935">
    <property type="entry name" value="Porins"/>
    <property type="match status" value="1"/>
</dbReference>
<proteinExistence type="inferred from homology"/>
<dbReference type="Pfam" id="PF07715">
    <property type="entry name" value="Plug"/>
    <property type="match status" value="1"/>
</dbReference>
<evidence type="ECO:0000259" key="14">
    <source>
        <dbReference type="Pfam" id="PF07715"/>
    </source>
</evidence>
<comment type="caution">
    <text evidence="15">The sequence shown here is derived from an EMBL/GenBank/DDBJ whole genome shotgun (WGS) entry which is preliminary data.</text>
</comment>
<gene>
    <name evidence="15" type="ORF">HMPREF1218_0064</name>
</gene>
<dbReference type="GO" id="GO:0009279">
    <property type="term" value="C:cell outer membrane"/>
    <property type="evidence" value="ECO:0007669"/>
    <property type="project" value="UniProtKB-SubCell"/>
</dbReference>
<keyword evidence="4 10" id="KW-0812">Transmembrane</keyword>
<dbReference type="Gene3D" id="2.170.130.10">
    <property type="entry name" value="TonB-dependent receptor, plug domain"/>
    <property type="match status" value="1"/>
</dbReference>
<keyword evidence="9 10" id="KW-0998">Cell outer membrane</keyword>
<evidence type="ECO:0000256" key="4">
    <source>
        <dbReference type="ARBA" id="ARBA00022692"/>
    </source>
</evidence>
<evidence type="ECO:0000256" key="9">
    <source>
        <dbReference type="ARBA" id="ARBA00023237"/>
    </source>
</evidence>
<keyword evidence="12" id="KW-1133">Transmembrane helix</keyword>
<dbReference type="Gene3D" id="2.60.40.1120">
    <property type="entry name" value="Carboxypeptidase-like, regulatory domain"/>
    <property type="match status" value="1"/>
</dbReference>
<keyword evidence="3 10" id="KW-1134">Transmembrane beta strand</keyword>
<evidence type="ECO:0000256" key="2">
    <source>
        <dbReference type="ARBA" id="ARBA00022448"/>
    </source>
</evidence>
<keyword evidence="6 11" id="KW-0798">TonB box</keyword>
<keyword evidence="7 10" id="KW-0472">Membrane</keyword>
<dbReference type="Gene3D" id="2.40.170.20">
    <property type="entry name" value="TonB-dependent receptor, beta-barrel domain"/>
    <property type="match status" value="1"/>
</dbReference>
<evidence type="ECO:0000313" key="15">
    <source>
        <dbReference type="EMBL" id="ERK03706.1"/>
    </source>
</evidence>
<dbReference type="InterPro" id="IPR000531">
    <property type="entry name" value="Beta-barrel_TonB"/>
</dbReference>
<evidence type="ECO:0000259" key="13">
    <source>
        <dbReference type="Pfam" id="PF00593"/>
    </source>
</evidence>
<dbReference type="PATRIC" id="fig|1081904.3.peg.488"/>
<accession>U2LHF5</accession>
<evidence type="ECO:0000256" key="12">
    <source>
        <dbReference type="SAM" id="Phobius"/>
    </source>
</evidence>
<dbReference type="Pfam" id="PF13715">
    <property type="entry name" value="CarbopepD_reg_2"/>
    <property type="match status" value="1"/>
</dbReference>
<dbReference type="AlphaFoldDB" id="U2LHF5"/>
<evidence type="ECO:0000256" key="5">
    <source>
        <dbReference type="ARBA" id="ARBA00022729"/>
    </source>
</evidence>
<dbReference type="Proteomes" id="UP000016600">
    <property type="component" value="Unassembled WGS sequence"/>
</dbReference>
<keyword evidence="5" id="KW-0732">Signal</keyword>
<dbReference type="InterPro" id="IPR037066">
    <property type="entry name" value="Plug_dom_sf"/>
</dbReference>
<sequence length="849" mass="96399">MTNRQTMQIITICREACPEISFAVRHLSTKMAHFFYERYRNMFVFNAVFAAFEKQYTYICMKKQRPFCYRMLFTVVLLLCFSFVSQAQIRTMKVCGLVTDKQSREVLIGASVTVAGTTEGSVTDVSGHYRLSVPLSNKVTLRFSYLGYHDREITVRLSSADSTVCNVALSADAHTLDEVQITARSEARMLRESAMPVSVISQRQLQGTASNINDVLARTVGVTVRNTGGIGSSSRISVRGLEGKRMGMFIDETPMGQLGNFVALNDIPTNMIERIEVYKGIVPYKFGGSALGGAVNVVTKEYPPVYLDVSYTIGSFNSHQLTTVLKRTDHRSGLQFGVGGILTYSDNDYRMKLENLGGRIVRRNHDNFRKMIGGMSLKATKWWFDELKWELILMHTRQEIQGIDMDVREAFNHSTSLVTSLKLKRQNFFLDGLDLDMDVAYMLGRYGLNDRAMQRYDWDGNKLPPVSPLGGEQNSYPSDGKNRSHDVSVKLNLGYTIDIHHALNLNVYAAGTYLHPKDELMDKALGFSANFPSRVRNLTTGFSYDLTLLDGKFQNAFTLKDFYYSSNSKSISIYSIREPDRVKTSKNYFGFSNAMRYRITPDWMIKASFNSEVRIPTSEELIGNGYSILPSLGLKPERTTGVNLGALYHRQKADGGIVELELNTFYNTLHDMVRFTQDVIPTMARYRNFGSVRTMGVELEAKSDVLPVLYLYANGTYQDLRDTRKFTPGTDVENPTKGKRIPNVPYLLANFGAEYHQENLFGGRGQNTRVLFDASYVHQYYYDFEVSSYQDRKIPTSFTMDAAVEHSFANDRWTLTFRLKNLADRRVVSEFNRPLPGRSVAFTVRYLFK</sequence>
<keyword evidence="8 15" id="KW-0675">Receptor</keyword>
<evidence type="ECO:0000256" key="8">
    <source>
        <dbReference type="ARBA" id="ARBA00023170"/>
    </source>
</evidence>
<dbReference type="CDD" id="cd01347">
    <property type="entry name" value="ligand_gated_channel"/>
    <property type="match status" value="1"/>
</dbReference>
<feature type="transmembrane region" description="Helical" evidence="12">
    <location>
        <begin position="67"/>
        <end position="85"/>
    </location>
</feature>
<comment type="subcellular location">
    <subcellularLocation>
        <location evidence="1 10">Cell outer membrane</location>
        <topology evidence="1 10">Multi-pass membrane protein</topology>
    </subcellularLocation>
</comment>
<evidence type="ECO:0000256" key="7">
    <source>
        <dbReference type="ARBA" id="ARBA00023136"/>
    </source>
</evidence>
<dbReference type="Pfam" id="PF00593">
    <property type="entry name" value="TonB_dep_Rec_b-barrel"/>
    <property type="match status" value="1"/>
</dbReference>
<dbReference type="InterPro" id="IPR036942">
    <property type="entry name" value="Beta-barrel_TonB_sf"/>
</dbReference>
<reference evidence="15 16" key="1">
    <citation type="submission" date="2013-08" db="EMBL/GenBank/DDBJ databases">
        <authorList>
            <person name="Durkin A.S."/>
            <person name="Haft D.R."/>
            <person name="McCorrison J."/>
            <person name="Torralba M."/>
            <person name="Gillis M."/>
            <person name="Haft D.H."/>
            <person name="Methe B."/>
            <person name="Sutton G."/>
            <person name="Nelson K.E."/>
        </authorList>
    </citation>
    <scope>NUCLEOTIDE SEQUENCE [LARGE SCALE GENOMIC DNA]</scope>
    <source>
        <strain evidence="15 16">F0068</strain>
    </source>
</reference>
<dbReference type="PROSITE" id="PS52016">
    <property type="entry name" value="TONB_DEPENDENT_REC_3"/>
    <property type="match status" value="1"/>
</dbReference>
<feature type="domain" description="TonB-dependent receptor plug" evidence="14">
    <location>
        <begin position="191"/>
        <end position="294"/>
    </location>
</feature>
<feature type="domain" description="TonB-dependent receptor-like beta-barrel" evidence="13">
    <location>
        <begin position="431"/>
        <end position="822"/>
    </location>
</feature>
<keyword evidence="16" id="KW-1185">Reference proteome</keyword>
<dbReference type="SUPFAM" id="SSF49464">
    <property type="entry name" value="Carboxypeptidase regulatory domain-like"/>
    <property type="match status" value="1"/>
</dbReference>
<comment type="similarity">
    <text evidence="10 11">Belongs to the TonB-dependent receptor family.</text>
</comment>
<dbReference type="InterPro" id="IPR012910">
    <property type="entry name" value="Plug_dom"/>
</dbReference>
<evidence type="ECO:0000256" key="1">
    <source>
        <dbReference type="ARBA" id="ARBA00004571"/>
    </source>
</evidence>
<dbReference type="PANTHER" id="PTHR30069">
    <property type="entry name" value="TONB-DEPENDENT OUTER MEMBRANE RECEPTOR"/>
    <property type="match status" value="1"/>
</dbReference>
<evidence type="ECO:0000256" key="11">
    <source>
        <dbReference type="RuleBase" id="RU003357"/>
    </source>
</evidence>
<dbReference type="GO" id="GO:0044718">
    <property type="term" value="P:siderophore transmembrane transport"/>
    <property type="evidence" value="ECO:0007669"/>
    <property type="project" value="TreeGrafter"/>
</dbReference>
<organism evidence="15 16">
    <name type="scientific">Hoylesella pleuritidis F0068</name>
    <dbReference type="NCBI Taxonomy" id="1081904"/>
    <lineage>
        <taxon>Bacteria</taxon>
        <taxon>Pseudomonadati</taxon>
        <taxon>Bacteroidota</taxon>
        <taxon>Bacteroidia</taxon>
        <taxon>Bacteroidales</taxon>
        <taxon>Prevotellaceae</taxon>
        <taxon>Hoylesella</taxon>
    </lineage>
</organism>
<dbReference type="InterPro" id="IPR008969">
    <property type="entry name" value="CarboxyPept-like_regulatory"/>
</dbReference>
<dbReference type="GO" id="GO:0015344">
    <property type="term" value="F:siderophore uptake transmembrane transporter activity"/>
    <property type="evidence" value="ECO:0007669"/>
    <property type="project" value="TreeGrafter"/>
</dbReference>
<keyword evidence="2 10" id="KW-0813">Transport</keyword>
<dbReference type="EMBL" id="AWET01000008">
    <property type="protein sequence ID" value="ERK03706.1"/>
    <property type="molecule type" value="Genomic_DNA"/>
</dbReference>
<dbReference type="InterPro" id="IPR039426">
    <property type="entry name" value="TonB-dep_rcpt-like"/>
</dbReference>
<evidence type="ECO:0000256" key="6">
    <source>
        <dbReference type="ARBA" id="ARBA00023077"/>
    </source>
</evidence>
<protein>
    <submittedName>
        <fullName evidence="15">TonB-dependent receptor plug domain protein</fullName>
    </submittedName>
</protein>
<evidence type="ECO:0000313" key="16">
    <source>
        <dbReference type="Proteomes" id="UP000016600"/>
    </source>
</evidence>
<dbReference type="PANTHER" id="PTHR30069:SF29">
    <property type="entry name" value="HEMOGLOBIN AND HEMOGLOBIN-HAPTOGLOBIN-BINDING PROTEIN 1-RELATED"/>
    <property type="match status" value="1"/>
</dbReference>
<name>U2LHF5_9BACT</name>
<evidence type="ECO:0000256" key="10">
    <source>
        <dbReference type="PROSITE-ProRule" id="PRU01360"/>
    </source>
</evidence>